<keyword evidence="3" id="KW-0347">Helicase</keyword>
<keyword evidence="3" id="KW-0378">Hydrolase</keyword>
<name>A0ABU1LZL0_9BURK</name>
<keyword evidence="4" id="KW-1185">Reference proteome</keyword>
<gene>
    <name evidence="3" type="ORF">J2804_005636</name>
</gene>
<dbReference type="EMBL" id="JAVDRP010000016">
    <property type="protein sequence ID" value="MDR6412201.1"/>
    <property type="molecule type" value="Genomic_DNA"/>
</dbReference>
<dbReference type="PANTHER" id="PTHR11070:SF2">
    <property type="entry name" value="ATP-DEPENDENT DNA HELICASE SRS2"/>
    <property type="match status" value="1"/>
</dbReference>
<evidence type="ECO:0000256" key="1">
    <source>
        <dbReference type="ARBA" id="ARBA00034923"/>
    </source>
</evidence>
<dbReference type="Proteomes" id="UP001264340">
    <property type="component" value="Unassembled WGS sequence"/>
</dbReference>
<keyword evidence="3" id="KW-0547">Nucleotide-binding</keyword>
<dbReference type="RefSeq" id="WP_310125970.1">
    <property type="nucleotide sequence ID" value="NZ_JAVDRP010000016.1"/>
</dbReference>
<organism evidence="3 4">
    <name type="scientific">Paraburkholderia terricola</name>
    <dbReference type="NCBI Taxonomy" id="169427"/>
    <lineage>
        <taxon>Bacteria</taxon>
        <taxon>Pseudomonadati</taxon>
        <taxon>Pseudomonadota</taxon>
        <taxon>Betaproteobacteria</taxon>
        <taxon>Burkholderiales</taxon>
        <taxon>Burkholderiaceae</taxon>
        <taxon>Paraburkholderia</taxon>
    </lineage>
</organism>
<sequence length="732" mass="82342">MRHSWQVNTNTSIMPSTVSVIIGTNDKPAASADLADFFSQLEGIDGQLLIGYPIIGTPEGRHAIDAIFVAPNKGIIAIDLIEGSDPGPYDLRQDDAANKLEARLKTHRDLMRRREMLIPIHTISFAPGIHDVTRFAQADYVLTNRESLMAALDDCEWPGADQRIFDIALSAIQSISTIRSARSKRVVIKDDSRGARLKRLEDSIATLDNRQGKAVLETVEGVQRIRGLAGSGKTIVLALKAAYLHAQHPDWRIAVTFNTRSLKGQFRRLINNFSVEQGEEPDWSKLRIINAWGAPGGDERNGIYHEFCRAHSVDYYDFGAAKDLYGTDKAFSGACEKALEQVRDRTPLYDAILVDEAQDFPPAFLRLCYEALGDSKRLVYAYDELQNLSSESLPAPEEIFGRHADGSARVRFDATGGPRRDIILNKCYRNSRPVLVTAHALGFGIYRTPLKQGETGLVQMFDQPHLWEEIGYRKRDGDLHDGAHVVLFRPEESSPSFLENHSPADDLVQFIKFENATEQAEWVANAVAHNLAHDELRHDDIVVINPDPMSTRREVGPIRKRLMDMGIQTHTAGVDTDPDIFFKNEFDSVTFTGIFRAKGNEAGMVYIINAQDCNSSAWNLATIRNRLFTAITRSKAWVRVLGYGDGMQKLMDEFEMVKGARYELDFTYPTKPQREKLMIVHRDMTAADRKRLETGQRAVVDMLNDVQQGKLHLDDLDPRLVAQLQKLLQRDE</sequence>
<reference evidence="3 4" key="1">
    <citation type="submission" date="2023-07" db="EMBL/GenBank/DDBJ databases">
        <title>Sorghum-associated microbial communities from plants grown in Nebraska, USA.</title>
        <authorList>
            <person name="Schachtman D."/>
        </authorList>
    </citation>
    <scope>NUCLEOTIDE SEQUENCE [LARGE SCALE GENOMIC DNA]</scope>
    <source>
        <strain evidence="3 4">DS1316</strain>
    </source>
</reference>
<accession>A0ABU1LZL0</accession>
<dbReference type="Gene3D" id="3.40.50.300">
    <property type="entry name" value="P-loop containing nucleotide triphosphate hydrolases"/>
    <property type="match status" value="2"/>
</dbReference>
<dbReference type="Pfam" id="PF13538">
    <property type="entry name" value="UvrD_C_2"/>
    <property type="match status" value="1"/>
</dbReference>
<proteinExistence type="predicted"/>
<dbReference type="InterPro" id="IPR027785">
    <property type="entry name" value="UvrD-like_helicase_C"/>
</dbReference>
<dbReference type="PANTHER" id="PTHR11070">
    <property type="entry name" value="UVRD / RECB / PCRA DNA HELICASE FAMILY MEMBER"/>
    <property type="match status" value="1"/>
</dbReference>
<dbReference type="InterPro" id="IPR000212">
    <property type="entry name" value="DNA_helicase_UvrD/REP"/>
</dbReference>
<dbReference type="GO" id="GO:0004386">
    <property type="term" value="F:helicase activity"/>
    <property type="evidence" value="ECO:0007669"/>
    <property type="project" value="UniProtKB-KW"/>
</dbReference>
<feature type="domain" description="UvrD-like helicase C-terminal" evidence="2">
    <location>
        <begin position="592"/>
        <end position="640"/>
    </location>
</feature>
<evidence type="ECO:0000313" key="3">
    <source>
        <dbReference type="EMBL" id="MDR6412201.1"/>
    </source>
</evidence>
<evidence type="ECO:0000259" key="2">
    <source>
        <dbReference type="Pfam" id="PF13538"/>
    </source>
</evidence>
<dbReference type="SUPFAM" id="SSF52540">
    <property type="entry name" value="P-loop containing nucleoside triphosphate hydrolases"/>
    <property type="match status" value="1"/>
</dbReference>
<protein>
    <recommendedName>
        <fullName evidence="1">DNA 3'-5' helicase II</fullName>
    </recommendedName>
</protein>
<dbReference type="InterPro" id="IPR027417">
    <property type="entry name" value="P-loop_NTPase"/>
</dbReference>
<evidence type="ECO:0000313" key="4">
    <source>
        <dbReference type="Proteomes" id="UP001264340"/>
    </source>
</evidence>
<keyword evidence="3" id="KW-0067">ATP-binding</keyword>
<comment type="caution">
    <text evidence="3">The sequence shown here is derived from an EMBL/GenBank/DDBJ whole genome shotgun (WGS) entry which is preliminary data.</text>
</comment>